<organism evidence="14">
    <name type="scientific">Chloropicon roscoffensis</name>
    <dbReference type="NCBI Taxonomy" id="1461544"/>
    <lineage>
        <taxon>Eukaryota</taxon>
        <taxon>Viridiplantae</taxon>
        <taxon>Chlorophyta</taxon>
        <taxon>Chloropicophyceae</taxon>
        <taxon>Chloropicales</taxon>
        <taxon>Chloropicaceae</taxon>
        <taxon>Chloropicon</taxon>
    </lineage>
</organism>
<evidence type="ECO:0000256" key="13">
    <source>
        <dbReference type="RuleBase" id="RU000488"/>
    </source>
</evidence>
<keyword evidence="5" id="KW-0479">Metal-binding</keyword>
<protein>
    <submittedName>
        <fullName evidence="15">Mitochondrial substrate carrier</fullName>
    </submittedName>
</protein>
<accession>A0A7S3FNI3</accession>
<evidence type="ECO:0000256" key="1">
    <source>
        <dbReference type="ARBA" id="ARBA00004448"/>
    </source>
</evidence>
<evidence type="ECO:0000256" key="7">
    <source>
        <dbReference type="ARBA" id="ARBA00022792"/>
    </source>
</evidence>
<keyword evidence="8" id="KW-0106">Calcium</keyword>
<keyword evidence="6" id="KW-0677">Repeat</keyword>
<keyword evidence="4 12" id="KW-0812">Transmembrane</keyword>
<evidence type="ECO:0000313" key="16">
    <source>
        <dbReference type="Proteomes" id="UP001472866"/>
    </source>
</evidence>
<evidence type="ECO:0000256" key="3">
    <source>
        <dbReference type="ARBA" id="ARBA00022448"/>
    </source>
</evidence>
<dbReference type="GO" id="GO:0005743">
    <property type="term" value="C:mitochondrial inner membrane"/>
    <property type="evidence" value="ECO:0007669"/>
    <property type="project" value="UniProtKB-SubCell"/>
</dbReference>
<feature type="repeat" description="Solcar" evidence="12">
    <location>
        <begin position="24"/>
        <end position="108"/>
    </location>
</feature>
<feature type="repeat" description="Solcar" evidence="12">
    <location>
        <begin position="117"/>
        <end position="202"/>
    </location>
</feature>
<dbReference type="PROSITE" id="PS50920">
    <property type="entry name" value="SOLCAR"/>
    <property type="match status" value="3"/>
</dbReference>
<evidence type="ECO:0000256" key="5">
    <source>
        <dbReference type="ARBA" id="ARBA00022723"/>
    </source>
</evidence>
<proteinExistence type="inferred from homology"/>
<dbReference type="SUPFAM" id="SSF103506">
    <property type="entry name" value="Mitochondrial carrier"/>
    <property type="match status" value="1"/>
</dbReference>
<dbReference type="Proteomes" id="UP001472866">
    <property type="component" value="Chromosome 04"/>
</dbReference>
<evidence type="ECO:0000256" key="8">
    <source>
        <dbReference type="ARBA" id="ARBA00022837"/>
    </source>
</evidence>
<dbReference type="Pfam" id="PF00153">
    <property type="entry name" value="Mito_carr"/>
    <property type="match status" value="3"/>
</dbReference>
<comment type="subcellular location">
    <subcellularLocation>
        <location evidence="1">Mitochondrion inner membrane</location>
        <topology evidence="1">Multi-pass membrane protein</topology>
    </subcellularLocation>
</comment>
<evidence type="ECO:0000313" key="14">
    <source>
        <dbReference type="EMBL" id="CAE0190113.1"/>
    </source>
</evidence>
<dbReference type="FunFam" id="1.50.40.10:FF:000016">
    <property type="entry name" value="Solute carrier family 25 member 23"/>
    <property type="match status" value="1"/>
</dbReference>
<evidence type="ECO:0000256" key="10">
    <source>
        <dbReference type="ARBA" id="ARBA00023128"/>
    </source>
</evidence>
<gene>
    <name evidence="14" type="ORF">CROS1456_LOCUS3202</name>
    <name evidence="15" type="ORF">HKI87_04g31790</name>
</gene>
<name>A0A7S3FNI3_9CHLO</name>
<evidence type="ECO:0000256" key="4">
    <source>
        <dbReference type="ARBA" id="ARBA00022692"/>
    </source>
</evidence>
<dbReference type="EMBL" id="CP151504">
    <property type="protein sequence ID" value="WZN61644.1"/>
    <property type="molecule type" value="Genomic_DNA"/>
</dbReference>
<evidence type="ECO:0000256" key="6">
    <source>
        <dbReference type="ARBA" id="ARBA00022737"/>
    </source>
</evidence>
<comment type="similarity">
    <text evidence="2 13">Belongs to the mitochondrial carrier (TC 2.A.29) family.</text>
</comment>
<evidence type="ECO:0000256" key="2">
    <source>
        <dbReference type="ARBA" id="ARBA00006375"/>
    </source>
</evidence>
<dbReference type="PRINTS" id="PR00926">
    <property type="entry name" value="MITOCARRIER"/>
</dbReference>
<dbReference type="GO" id="GO:0046872">
    <property type="term" value="F:metal ion binding"/>
    <property type="evidence" value="ECO:0007669"/>
    <property type="project" value="UniProtKB-KW"/>
</dbReference>
<evidence type="ECO:0000313" key="15">
    <source>
        <dbReference type="EMBL" id="WZN61644.1"/>
    </source>
</evidence>
<reference evidence="15 16" key="2">
    <citation type="submission" date="2024-03" db="EMBL/GenBank/DDBJ databases">
        <title>Complete genome sequence of the green alga Chloropicon roscoffensis RCC1871.</title>
        <authorList>
            <person name="Lemieux C."/>
            <person name="Pombert J.-F."/>
            <person name="Otis C."/>
            <person name="Turmel M."/>
        </authorList>
    </citation>
    <scope>NUCLEOTIDE SEQUENCE [LARGE SCALE GENOMIC DNA]</scope>
    <source>
        <strain evidence="15 16">RCC1871</strain>
    </source>
</reference>
<reference evidence="14" key="1">
    <citation type="submission" date="2021-01" db="EMBL/GenBank/DDBJ databases">
        <authorList>
            <person name="Corre E."/>
            <person name="Pelletier E."/>
            <person name="Niang G."/>
            <person name="Scheremetjew M."/>
            <person name="Finn R."/>
            <person name="Kale V."/>
            <person name="Holt S."/>
            <person name="Cochrane G."/>
            <person name="Meng A."/>
            <person name="Brown T."/>
            <person name="Cohen L."/>
        </authorList>
    </citation>
    <scope>NUCLEOTIDE SEQUENCE</scope>
    <source>
        <strain evidence="14">RCC1871</strain>
    </source>
</reference>
<sequence length="307" mass="33430">MAPQESKENPAHFDGGHFTHAEAMRPYKLLFSGAIAGVVSRTSTAPVDRLRMLFQVHESSRMTISQGVRKMAAEGTIKSFFRGNGANCLKIAPETALKFAINDRIKRFVAGEDTSRMGYFERLLSGGISGGIAQGSIYPLEMIRTRLGVAPPGTYKGITDCARQVYTKEGMRAFYRGLGPSMSGIIPYAGTDIATFEIVKQRMVEYYGGEPPGYALIASGMFASSVAQLVSYPFALVRTRLQAQGMGGEQNRYNGAIDVVVKTVRREGPTGLYKGIIPNMLKLAPAAGISWYTFEKTKILLGIDVRS</sequence>
<evidence type="ECO:0000256" key="9">
    <source>
        <dbReference type="ARBA" id="ARBA00022989"/>
    </source>
</evidence>
<keyword evidence="9" id="KW-1133">Transmembrane helix</keyword>
<dbReference type="InterPro" id="IPR002067">
    <property type="entry name" value="MCP"/>
</dbReference>
<dbReference type="Gene3D" id="1.50.40.10">
    <property type="entry name" value="Mitochondrial carrier domain"/>
    <property type="match status" value="1"/>
</dbReference>
<dbReference type="EMBL" id="HBHZ01004170">
    <property type="protein sequence ID" value="CAE0190113.1"/>
    <property type="molecule type" value="Transcribed_RNA"/>
</dbReference>
<dbReference type="GO" id="GO:0055085">
    <property type="term" value="P:transmembrane transport"/>
    <property type="evidence" value="ECO:0007669"/>
    <property type="project" value="InterPro"/>
</dbReference>
<keyword evidence="3 13" id="KW-0813">Transport</keyword>
<dbReference type="InterPro" id="IPR018108">
    <property type="entry name" value="MCP_transmembrane"/>
</dbReference>
<dbReference type="PANTHER" id="PTHR24089">
    <property type="entry name" value="SOLUTE CARRIER FAMILY 25"/>
    <property type="match status" value="1"/>
</dbReference>
<keyword evidence="16" id="KW-1185">Reference proteome</keyword>
<keyword evidence="7" id="KW-0999">Mitochondrion inner membrane</keyword>
<feature type="repeat" description="Solcar" evidence="12">
    <location>
        <begin position="211"/>
        <end position="300"/>
    </location>
</feature>
<evidence type="ECO:0000256" key="12">
    <source>
        <dbReference type="PROSITE-ProRule" id="PRU00282"/>
    </source>
</evidence>
<keyword evidence="10" id="KW-0496">Mitochondrion</keyword>
<dbReference type="InterPro" id="IPR023395">
    <property type="entry name" value="MCP_dom_sf"/>
</dbReference>
<keyword evidence="11 12" id="KW-0472">Membrane</keyword>
<evidence type="ECO:0000256" key="11">
    <source>
        <dbReference type="ARBA" id="ARBA00023136"/>
    </source>
</evidence>
<dbReference type="AlphaFoldDB" id="A0A7S3FNI3"/>